<reference evidence="1 2" key="1">
    <citation type="journal article" date="2016" name="Proc. Natl. Acad. Sci. U.S.A.">
        <title>Lipid metabolic changes in an early divergent fungus govern the establishment of a mutualistic symbiosis with endobacteria.</title>
        <authorList>
            <person name="Lastovetsky O.A."/>
            <person name="Gaspar M.L."/>
            <person name="Mondo S.J."/>
            <person name="LaButti K.M."/>
            <person name="Sandor L."/>
            <person name="Grigoriev I.V."/>
            <person name="Henry S.A."/>
            <person name="Pawlowska T.E."/>
        </authorList>
    </citation>
    <scope>NUCLEOTIDE SEQUENCE [LARGE SCALE GENOMIC DNA]</scope>
    <source>
        <strain evidence="1 2">ATCC 52813</strain>
    </source>
</reference>
<dbReference type="Proteomes" id="UP000242254">
    <property type="component" value="Unassembled WGS sequence"/>
</dbReference>
<dbReference type="EMBL" id="KZ303854">
    <property type="protein sequence ID" value="PHZ10544.1"/>
    <property type="molecule type" value="Genomic_DNA"/>
</dbReference>
<keyword evidence="2" id="KW-1185">Reference proteome</keyword>
<evidence type="ECO:0000313" key="1">
    <source>
        <dbReference type="EMBL" id="PHZ10544.1"/>
    </source>
</evidence>
<proteinExistence type="predicted"/>
<name>A0A2G4SP52_RHIZD</name>
<organism evidence="1 2">
    <name type="scientific">Rhizopus microsporus ATCC 52813</name>
    <dbReference type="NCBI Taxonomy" id="1340429"/>
    <lineage>
        <taxon>Eukaryota</taxon>
        <taxon>Fungi</taxon>
        <taxon>Fungi incertae sedis</taxon>
        <taxon>Mucoromycota</taxon>
        <taxon>Mucoromycotina</taxon>
        <taxon>Mucoromycetes</taxon>
        <taxon>Mucorales</taxon>
        <taxon>Mucorineae</taxon>
        <taxon>Rhizopodaceae</taxon>
        <taxon>Rhizopus</taxon>
    </lineage>
</organism>
<protein>
    <submittedName>
        <fullName evidence="1">Uncharacterized protein</fullName>
    </submittedName>
</protein>
<gene>
    <name evidence="1" type="ORF">RHIMIDRAFT_259165</name>
</gene>
<evidence type="ECO:0000313" key="2">
    <source>
        <dbReference type="Proteomes" id="UP000242254"/>
    </source>
</evidence>
<dbReference type="GeneID" id="35442375"/>
<dbReference type="AlphaFoldDB" id="A0A2G4SP52"/>
<dbReference type="RefSeq" id="XP_023464252.1">
    <property type="nucleotide sequence ID" value="XM_023611385.1"/>
</dbReference>
<sequence>MLEEDNADIDIMELTVANTNMLNYYVSEQETSDSTIQMFSSIYAVTWAIQVPCI</sequence>
<accession>A0A2G4SP52</accession>